<feature type="transmembrane region" description="Helical" evidence="1">
    <location>
        <begin position="38"/>
        <end position="59"/>
    </location>
</feature>
<reference evidence="2 3" key="1">
    <citation type="submission" date="2014-04" db="EMBL/GenBank/DDBJ databases">
        <authorList>
            <consortium name="DOE Joint Genome Institute"/>
            <person name="Kuo A."/>
            <person name="Zuccaro A."/>
            <person name="Kohler A."/>
            <person name="Nagy L.G."/>
            <person name="Floudas D."/>
            <person name="Copeland A."/>
            <person name="Barry K.W."/>
            <person name="Cichocki N."/>
            <person name="Veneault-Fourrey C."/>
            <person name="LaButti K."/>
            <person name="Lindquist E.A."/>
            <person name="Lipzen A."/>
            <person name="Lundell T."/>
            <person name="Morin E."/>
            <person name="Murat C."/>
            <person name="Sun H."/>
            <person name="Tunlid A."/>
            <person name="Henrissat B."/>
            <person name="Grigoriev I.V."/>
            <person name="Hibbett D.S."/>
            <person name="Martin F."/>
            <person name="Nordberg H.P."/>
            <person name="Cantor M.N."/>
            <person name="Hua S.X."/>
        </authorList>
    </citation>
    <scope>NUCLEOTIDE SEQUENCE [LARGE SCALE GENOMIC DNA]</scope>
    <source>
        <strain evidence="2 3">MAFF 305830</strain>
    </source>
</reference>
<feature type="transmembrane region" description="Helical" evidence="1">
    <location>
        <begin position="71"/>
        <end position="90"/>
    </location>
</feature>
<name>A0A0C2WS62_SERVB</name>
<keyword evidence="1" id="KW-1133">Transmembrane helix</keyword>
<accession>A0A0C2WS62</accession>
<keyword evidence="1" id="KW-0812">Transmembrane</keyword>
<feature type="transmembrane region" description="Helical" evidence="1">
    <location>
        <begin position="154"/>
        <end position="173"/>
    </location>
</feature>
<keyword evidence="3" id="KW-1185">Reference proteome</keyword>
<organism evidence="2 3">
    <name type="scientific">Serendipita vermifera MAFF 305830</name>
    <dbReference type="NCBI Taxonomy" id="933852"/>
    <lineage>
        <taxon>Eukaryota</taxon>
        <taxon>Fungi</taxon>
        <taxon>Dikarya</taxon>
        <taxon>Basidiomycota</taxon>
        <taxon>Agaricomycotina</taxon>
        <taxon>Agaricomycetes</taxon>
        <taxon>Sebacinales</taxon>
        <taxon>Serendipitaceae</taxon>
        <taxon>Serendipita</taxon>
    </lineage>
</organism>
<feature type="transmembrane region" description="Helical" evidence="1">
    <location>
        <begin position="274"/>
        <end position="300"/>
    </location>
</feature>
<dbReference type="OrthoDB" id="3154384at2759"/>
<evidence type="ECO:0000313" key="3">
    <source>
        <dbReference type="Proteomes" id="UP000054097"/>
    </source>
</evidence>
<evidence type="ECO:0000313" key="2">
    <source>
        <dbReference type="EMBL" id="KIM28998.1"/>
    </source>
</evidence>
<protein>
    <submittedName>
        <fullName evidence="2">Uncharacterized protein</fullName>
    </submittedName>
</protein>
<dbReference type="HOGENOM" id="CLU_067172_0_0_1"/>
<sequence length="330" mass="36277">MDKSVIVALAKGRSGGRGGSSGGIDDSWDAPALTKACFAFEIIWAITALVLLIFIAIALRRVSPWSARGTYLLLIFVTLAFVVWSTLNAVGIRATDLDTTTILQLNSTTAFFGAVNGVFLPAVVLYLLHLRGNVLRGMKGNTVAPIASRFWKRILDWSWVILTFIFYMAQLGYRESWTNKMLGSIITQDIFQQYLNITYGLAHTVTALYFLLCLNVFVSLVVHFVQSKNAQAGNPVTTRLLILAAPFFMIRAIEAVVIDIILSVATLTTSSNDALVIAEIIIQGTCEIMILIALLSTMILPNVQWAAQKAEVSIMEHGGTPMQQQHQHQQ</sequence>
<feature type="transmembrane region" description="Helical" evidence="1">
    <location>
        <begin position="237"/>
        <end position="262"/>
    </location>
</feature>
<gene>
    <name evidence="2" type="ORF">M408DRAFT_68460</name>
</gene>
<reference evidence="3" key="2">
    <citation type="submission" date="2015-01" db="EMBL/GenBank/DDBJ databases">
        <title>Evolutionary Origins and Diversification of the Mycorrhizal Mutualists.</title>
        <authorList>
            <consortium name="DOE Joint Genome Institute"/>
            <consortium name="Mycorrhizal Genomics Consortium"/>
            <person name="Kohler A."/>
            <person name="Kuo A."/>
            <person name="Nagy L.G."/>
            <person name="Floudas D."/>
            <person name="Copeland A."/>
            <person name="Barry K.W."/>
            <person name="Cichocki N."/>
            <person name="Veneault-Fourrey C."/>
            <person name="LaButti K."/>
            <person name="Lindquist E.A."/>
            <person name="Lipzen A."/>
            <person name="Lundell T."/>
            <person name="Morin E."/>
            <person name="Murat C."/>
            <person name="Riley R."/>
            <person name="Ohm R."/>
            <person name="Sun H."/>
            <person name="Tunlid A."/>
            <person name="Henrissat B."/>
            <person name="Grigoriev I.V."/>
            <person name="Hibbett D.S."/>
            <person name="Martin F."/>
        </authorList>
    </citation>
    <scope>NUCLEOTIDE SEQUENCE [LARGE SCALE GENOMIC DNA]</scope>
    <source>
        <strain evidence="3">MAFF 305830</strain>
    </source>
</reference>
<dbReference type="EMBL" id="KN824290">
    <property type="protein sequence ID" value="KIM28998.1"/>
    <property type="molecule type" value="Genomic_DNA"/>
</dbReference>
<evidence type="ECO:0000256" key="1">
    <source>
        <dbReference type="SAM" id="Phobius"/>
    </source>
</evidence>
<feature type="transmembrane region" description="Helical" evidence="1">
    <location>
        <begin position="207"/>
        <end position="225"/>
    </location>
</feature>
<keyword evidence="1" id="KW-0472">Membrane</keyword>
<feature type="transmembrane region" description="Helical" evidence="1">
    <location>
        <begin position="110"/>
        <end position="128"/>
    </location>
</feature>
<dbReference type="Proteomes" id="UP000054097">
    <property type="component" value="Unassembled WGS sequence"/>
</dbReference>
<dbReference type="AlphaFoldDB" id="A0A0C2WS62"/>
<proteinExistence type="predicted"/>